<dbReference type="InterPro" id="IPR014015">
    <property type="entry name" value="Helicase_SF3_DNA-vir"/>
</dbReference>
<name>A0A7M1CL93_9CAUD</name>
<dbReference type="InterPro" id="IPR051620">
    <property type="entry name" value="ORF904-like_C"/>
</dbReference>
<dbReference type="GO" id="GO:0016787">
    <property type="term" value="F:hydrolase activity"/>
    <property type="evidence" value="ECO:0007669"/>
    <property type="project" value="UniProtKB-KW"/>
</dbReference>
<dbReference type="SMART" id="SM00885">
    <property type="entry name" value="D5_N"/>
    <property type="match status" value="1"/>
</dbReference>
<dbReference type="PROSITE" id="PS51206">
    <property type="entry name" value="SF3_HELICASE_1"/>
    <property type="match status" value="1"/>
</dbReference>
<keyword evidence="8" id="KW-1185">Reference proteome</keyword>
<feature type="region of interest" description="Disordered" evidence="4">
    <location>
        <begin position="782"/>
        <end position="837"/>
    </location>
</feature>
<dbReference type="RefSeq" id="YP_010677946.1">
    <property type="nucleotide sequence ID" value="NC_071028.1"/>
</dbReference>
<keyword evidence="3" id="KW-0067">ATP-binding</keyword>
<dbReference type="EMBL" id="MT889375">
    <property type="protein sequence ID" value="QOP65096.1"/>
    <property type="molecule type" value="Genomic_DNA"/>
</dbReference>
<keyword evidence="2" id="KW-0378">Hydrolase</keyword>
<gene>
    <name evidence="7" type="primary">36</name>
    <name evidence="7" type="ORF">SEA_ADUMB2043_36</name>
</gene>
<dbReference type="PROSITE" id="PS50880">
    <property type="entry name" value="TOPRIM"/>
    <property type="match status" value="1"/>
</dbReference>
<dbReference type="KEGG" id="vg:77954334"/>
<evidence type="ECO:0000313" key="7">
    <source>
        <dbReference type="EMBL" id="QOP65096.1"/>
    </source>
</evidence>
<dbReference type="InterPro" id="IPR006500">
    <property type="entry name" value="Helicase_put_C_phage/plasmid"/>
</dbReference>
<dbReference type="Pfam" id="PF08706">
    <property type="entry name" value="D5_N"/>
    <property type="match status" value="1"/>
</dbReference>
<dbReference type="Pfam" id="PF13155">
    <property type="entry name" value="Toprim_2"/>
    <property type="match status" value="1"/>
</dbReference>
<dbReference type="PANTHER" id="PTHR35372:SF2">
    <property type="entry name" value="SF3 HELICASE DOMAIN-CONTAINING PROTEIN"/>
    <property type="match status" value="1"/>
</dbReference>
<dbReference type="SUPFAM" id="SSF56731">
    <property type="entry name" value="DNA primase core"/>
    <property type="match status" value="1"/>
</dbReference>
<evidence type="ECO:0000256" key="4">
    <source>
        <dbReference type="SAM" id="MobiDB-lite"/>
    </source>
</evidence>
<dbReference type="SMART" id="SM00493">
    <property type="entry name" value="TOPRIM"/>
    <property type="match status" value="1"/>
</dbReference>
<dbReference type="InterPro" id="IPR006171">
    <property type="entry name" value="TOPRIM_dom"/>
</dbReference>
<accession>A0A7M1CL93</accession>
<dbReference type="Gene3D" id="3.40.50.300">
    <property type="entry name" value="P-loop containing nucleotide triphosphate hydrolases"/>
    <property type="match status" value="1"/>
</dbReference>
<dbReference type="Proteomes" id="UP000593896">
    <property type="component" value="Segment"/>
</dbReference>
<keyword evidence="1" id="KW-0547">Nucleotide-binding</keyword>
<feature type="domain" description="SF3 helicase" evidence="6">
    <location>
        <begin position="510"/>
        <end position="669"/>
    </location>
</feature>
<feature type="domain" description="Toprim" evidence="5">
    <location>
        <begin position="202"/>
        <end position="285"/>
    </location>
</feature>
<evidence type="ECO:0000259" key="6">
    <source>
        <dbReference type="PROSITE" id="PS51206"/>
    </source>
</evidence>
<proteinExistence type="predicted"/>
<dbReference type="InterPro" id="IPR014818">
    <property type="entry name" value="Phage/plasmid_primase_P4_C"/>
</dbReference>
<evidence type="ECO:0000259" key="5">
    <source>
        <dbReference type="PROSITE" id="PS50880"/>
    </source>
</evidence>
<sequence>MTLADLIAKLDDVETTPDGYLVHCPAHADSKQSLRLTVSDQGKVLMRCRAGCETKDVVAALGLTMRDLATMTAGDVDFTARATSQDVPASPADVAALAVKLDAYAARLARNEYAEADAALTYAATRFGVDADDVARLGLGFADDLGGGPRLVVPFRDRDGVPRGFQARALDKDAAVRWLGPKSPDGASWAKVGYFPGSAGFEEILVTEGPGDALTASSALGFDTLGIRGAGLAANPSVINDLVAMIGDRPVVVAGDGDPAGRRFTAQLAEALVAHEISVKVLDLPDGMDLTDWRGKNPERFYAEAHRAIAKAEPVKSRTAALLAWDEERYSLTDLGGARYLRDYVESLGSGVRYSEEVGFFLLEDGVWRKDERQGVRTHAQSVADLVRNLAREATSAVAGTEEEGVSAKDKKRAARLNRYAAHVQTSRGIDAMLRELQAVQGVPASVADFDQHPDLLACRNGVVDLRTGVLRPHDPSLLLTRRVEFDYDPDAKAPRWEAFLEEVFPKYKDLPAYMQRLVGYGITGHTTEQCFAVLWGTGANGKSVYTDTLTEVFRELTTTTPFSTFEDRASGGIPNDLAALKGARLVMAAEGEQGRPMAESVLKRVTGRDLIAARFMRKEFFEFRPTFLLNLATNFKPSFKGQDEGLWRRVKLIPWERYFAPEERDHRLGERLMAEAEGIFAWAVRGAMEWYKVGLNDPAVIRNSTKEYRETSDALAGFLPGVFVQDSEAGRVDGKVLFDEYLKWADEENLPQREIWTRRTFFGALEERGLTKRKTNKGVAFDGIRRARQTDAVPDHAEPEEAPKLARAGDDRLALSSTETPSEVPPISGADLDSII</sequence>
<dbReference type="GO" id="GO:0005524">
    <property type="term" value="F:ATP binding"/>
    <property type="evidence" value="ECO:0007669"/>
    <property type="project" value="UniProtKB-KW"/>
</dbReference>
<dbReference type="InterPro" id="IPR027417">
    <property type="entry name" value="P-loop_NTPase"/>
</dbReference>
<evidence type="ECO:0000256" key="2">
    <source>
        <dbReference type="ARBA" id="ARBA00022801"/>
    </source>
</evidence>
<evidence type="ECO:0000256" key="1">
    <source>
        <dbReference type="ARBA" id="ARBA00022741"/>
    </source>
</evidence>
<reference evidence="8" key="1">
    <citation type="submission" date="2020-08" db="EMBL/GenBank/DDBJ databases">
        <authorList>
            <person name="Kleven A.S."/>
            <person name="Brown D.K."/>
            <person name="Isenhart S.H."/>
            <person name="Gillison A.D."/>
            <person name="Martinez L.A."/>
            <person name="Garcia C.A."/>
            <person name="Ball S.L."/>
            <person name="Garlena R.A."/>
            <person name="Russell D.A."/>
            <person name="Pope W.H."/>
            <person name="Jacobs-Sera D."/>
            <person name="Hatfull G.F."/>
        </authorList>
    </citation>
    <scope>NUCLEOTIDE SEQUENCE [LARGE SCALE GENOMIC DNA]</scope>
</reference>
<dbReference type="Gene3D" id="3.40.1360.10">
    <property type="match status" value="1"/>
</dbReference>
<evidence type="ECO:0000313" key="8">
    <source>
        <dbReference type="Proteomes" id="UP000593896"/>
    </source>
</evidence>
<dbReference type="GeneID" id="77954334"/>
<evidence type="ECO:0000256" key="3">
    <source>
        <dbReference type="ARBA" id="ARBA00022840"/>
    </source>
</evidence>
<organism evidence="7 8">
    <name type="scientific">Arthrobacter phage Adumb2043</name>
    <dbReference type="NCBI Taxonomy" id="2776851"/>
    <lineage>
        <taxon>Viruses</taxon>
        <taxon>Duplodnaviria</taxon>
        <taxon>Heunggongvirae</taxon>
        <taxon>Uroviricota</taxon>
        <taxon>Caudoviricetes</taxon>
        <taxon>Casidaviridae</taxon>
        <taxon>Yangvirus</taxon>
        <taxon>Yangvirus adumb2043</taxon>
    </lineage>
</organism>
<dbReference type="PANTHER" id="PTHR35372">
    <property type="entry name" value="ATP BINDING PROTEIN-RELATED"/>
    <property type="match status" value="1"/>
</dbReference>
<feature type="compositionally biased region" description="Basic and acidic residues" evidence="4">
    <location>
        <begin position="784"/>
        <end position="814"/>
    </location>
</feature>
<dbReference type="NCBIfam" id="TIGR01613">
    <property type="entry name" value="primase_Cterm"/>
    <property type="match status" value="1"/>
</dbReference>
<protein>
    <submittedName>
        <fullName evidence="7">DNA primase/helicase</fullName>
    </submittedName>
</protein>